<dbReference type="Proteomes" id="UP001215280">
    <property type="component" value="Unassembled WGS sequence"/>
</dbReference>
<evidence type="ECO:0000313" key="1">
    <source>
        <dbReference type="EMBL" id="KAJ7740015.1"/>
    </source>
</evidence>
<keyword evidence="2" id="KW-1185">Reference proteome</keyword>
<accession>A0AAD7ICF3</accession>
<name>A0AAD7ICF3_9AGAR</name>
<dbReference type="AlphaFoldDB" id="A0AAD7ICF3"/>
<proteinExistence type="predicted"/>
<dbReference type="EMBL" id="JARJLG010000129">
    <property type="protein sequence ID" value="KAJ7740015.1"/>
    <property type="molecule type" value="Genomic_DNA"/>
</dbReference>
<feature type="non-terminal residue" evidence="1">
    <location>
        <position position="302"/>
    </location>
</feature>
<organism evidence="1 2">
    <name type="scientific">Mycena maculata</name>
    <dbReference type="NCBI Taxonomy" id="230809"/>
    <lineage>
        <taxon>Eukaryota</taxon>
        <taxon>Fungi</taxon>
        <taxon>Dikarya</taxon>
        <taxon>Basidiomycota</taxon>
        <taxon>Agaricomycotina</taxon>
        <taxon>Agaricomycetes</taxon>
        <taxon>Agaricomycetidae</taxon>
        <taxon>Agaricales</taxon>
        <taxon>Marasmiineae</taxon>
        <taxon>Mycenaceae</taxon>
        <taxon>Mycena</taxon>
    </lineage>
</organism>
<evidence type="ECO:0000313" key="2">
    <source>
        <dbReference type="Proteomes" id="UP001215280"/>
    </source>
</evidence>
<evidence type="ECO:0008006" key="3">
    <source>
        <dbReference type="Google" id="ProtNLM"/>
    </source>
</evidence>
<comment type="caution">
    <text evidence="1">The sequence shown here is derived from an EMBL/GenBank/DDBJ whole genome shotgun (WGS) entry which is preliminary data.</text>
</comment>
<protein>
    <recommendedName>
        <fullName evidence="3">F-box domain-containing protein</fullName>
    </recommendedName>
</protein>
<sequence length="302" mass="33786">MTSPFTSKLGTNYCPTDKEMVEIEALLIEPGHRMKRLDEEIVEMQKALDKLTEERDSLGAYIGAHKALVSPVRRLPLDIIQEIFVACLPTHRNCVMSAREAPVLLGRICSAWRAISFSTPRLWASLHIADPGSSKADKSEQRLEVTRTWLQRSDQCPLSISLHSPGPDSILHNPPSPTAAFLQVLIPFASRWQHIRFEIWIGFFETLGQLSASDVPMLQSFALNQVRGHEQSVFEWDRLVMLSGPSIYSLSISGSGAFLERLPVRWAHLTALSTLGMEDLHISSTTALWAITQCPNLQTFSL</sequence>
<reference evidence="1" key="1">
    <citation type="submission" date="2023-03" db="EMBL/GenBank/DDBJ databases">
        <title>Massive genome expansion in bonnet fungi (Mycena s.s.) driven by repeated elements and novel gene families across ecological guilds.</title>
        <authorList>
            <consortium name="Lawrence Berkeley National Laboratory"/>
            <person name="Harder C.B."/>
            <person name="Miyauchi S."/>
            <person name="Viragh M."/>
            <person name="Kuo A."/>
            <person name="Thoen E."/>
            <person name="Andreopoulos B."/>
            <person name="Lu D."/>
            <person name="Skrede I."/>
            <person name="Drula E."/>
            <person name="Henrissat B."/>
            <person name="Morin E."/>
            <person name="Kohler A."/>
            <person name="Barry K."/>
            <person name="LaButti K."/>
            <person name="Morin E."/>
            <person name="Salamov A."/>
            <person name="Lipzen A."/>
            <person name="Mereny Z."/>
            <person name="Hegedus B."/>
            <person name="Baldrian P."/>
            <person name="Stursova M."/>
            <person name="Weitz H."/>
            <person name="Taylor A."/>
            <person name="Grigoriev I.V."/>
            <person name="Nagy L.G."/>
            <person name="Martin F."/>
            <person name="Kauserud H."/>
        </authorList>
    </citation>
    <scope>NUCLEOTIDE SEQUENCE</scope>
    <source>
        <strain evidence="1">CBHHK188m</strain>
    </source>
</reference>
<gene>
    <name evidence="1" type="ORF">DFH07DRAFT_751826</name>
</gene>